<dbReference type="CDD" id="cd10030">
    <property type="entry name" value="UDG-F4_TTUDGA_SPO1dp_like"/>
    <property type="match status" value="1"/>
</dbReference>
<evidence type="ECO:0000256" key="6">
    <source>
        <dbReference type="ARBA" id="ARBA00022723"/>
    </source>
</evidence>
<dbReference type="EMBL" id="DSEU01000021">
    <property type="protein sequence ID" value="HEM66585.1"/>
    <property type="molecule type" value="Genomic_DNA"/>
</dbReference>
<gene>
    <name evidence="13" type="ORF">ENO26_03290</name>
</gene>
<dbReference type="NCBIfam" id="NF040953">
    <property type="entry name" value="Arch_udg"/>
    <property type="match status" value="1"/>
</dbReference>
<keyword evidence="6" id="KW-0479">Metal-binding</keyword>
<name>A0A7J2U2G5_9CREN</name>
<keyword evidence="7" id="KW-0227">DNA damage</keyword>
<keyword evidence="10" id="KW-0411">Iron-sulfur</keyword>
<comment type="caution">
    <text evidence="13">The sequence shown here is derived from an EMBL/GenBank/DDBJ whole genome shotgun (WGS) entry which is preliminary data.</text>
</comment>
<evidence type="ECO:0000256" key="8">
    <source>
        <dbReference type="ARBA" id="ARBA00022801"/>
    </source>
</evidence>
<dbReference type="GO" id="GO:0046872">
    <property type="term" value="F:metal ion binding"/>
    <property type="evidence" value="ECO:0007669"/>
    <property type="project" value="UniProtKB-KW"/>
</dbReference>
<keyword evidence="9" id="KW-0408">Iron</keyword>
<evidence type="ECO:0000256" key="10">
    <source>
        <dbReference type="ARBA" id="ARBA00023014"/>
    </source>
</evidence>
<dbReference type="AlphaFoldDB" id="A0A7J2U2G5"/>
<dbReference type="NCBIfam" id="TIGR00758">
    <property type="entry name" value="UDG_fam4"/>
    <property type="match status" value="1"/>
</dbReference>
<dbReference type="Gene3D" id="3.40.470.10">
    <property type="entry name" value="Uracil-DNA glycosylase-like domain"/>
    <property type="match status" value="1"/>
</dbReference>
<evidence type="ECO:0000256" key="7">
    <source>
        <dbReference type="ARBA" id="ARBA00022763"/>
    </source>
</evidence>
<evidence type="ECO:0000256" key="3">
    <source>
        <dbReference type="ARBA" id="ARBA00012030"/>
    </source>
</evidence>
<sequence length="225" mass="25072">MSSDRGYFADWQSLEEAVKRCARCALYKSRKNVVLGEGSRNAHVMLVGEAPGATEDEMGRPFVGAAGRLLTMILESLGVKRESVYITNVVKCRPPGNREPKEEEVEACSIYLESQIILLKPQIIVTLGNVAGRKIFALGNNQWSSVMKMRGKIYKLNILSLSVSVIPTLHPAAALYNPQLRTLFEEDMKLVRKVMESVVKEVTGELQKGKSRTLLDYLKPSSDDR</sequence>
<dbReference type="GO" id="GO:0004844">
    <property type="term" value="F:uracil DNA N-glycosylase activity"/>
    <property type="evidence" value="ECO:0007669"/>
    <property type="project" value="UniProtKB-EC"/>
</dbReference>
<comment type="catalytic activity">
    <reaction evidence="1">
        <text>Hydrolyzes single-stranded DNA or mismatched double-stranded DNA and polynucleotides, releasing free uracil.</text>
        <dbReference type="EC" id="3.2.2.27"/>
    </reaction>
</comment>
<evidence type="ECO:0000256" key="4">
    <source>
        <dbReference type="ARBA" id="ARBA00019403"/>
    </source>
</evidence>
<evidence type="ECO:0000256" key="1">
    <source>
        <dbReference type="ARBA" id="ARBA00001400"/>
    </source>
</evidence>
<reference evidence="13" key="1">
    <citation type="journal article" date="2020" name="mSystems">
        <title>Genome- and Community-Level Interaction Insights into Carbon Utilization and Element Cycling Functions of Hydrothermarchaeota in Hydrothermal Sediment.</title>
        <authorList>
            <person name="Zhou Z."/>
            <person name="Liu Y."/>
            <person name="Xu W."/>
            <person name="Pan J."/>
            <person name="Luo Z.H."/>
            <person name="Li M."/>
        </authorList>
    </citation>
    <scope>NUCLEOTIDE SEQUENCE [LARGE SCALE GENOMIC DNA]</scope>
    <source>
        <strain evidence="13">SpSt-125</strain>
    </source>
</reference>
<proteinExistence type="inferred from homology"/>
<accession>A0A7J2U2G5</accession>
<feature type="domain" description="Uracil-DNA glycosylase-like" evidence="12">
    <location>
        <begin position="35"/>
        <end position="189"/>
    </location>
</feature>
<dbReference type="SUPFAM" id="SSF52141">
    <property type="entry name" value="Uracil-DNA glycosylase-like"/>
    <property type="match status" value="1"/>
</dbReference>
<evidence type="ECO:0000259" key="12">
    <source>
        <dbReference type="SMART" id="SM00986"/>
    </source>
</evidence>
<dbReference type="InterPro" id="IPR005122">
    <property type="entry name" value="Uracil-DNA_glycosylase-like"/>
</dbReference>
<evidence type="ECO:0000256" key="5">
    <source>
        <dbReference type="ARBA" id="ARBA00022485"/>
    </source>
</evidence>
<keyword evidence="5" id="KW-0004">4Fe-4S</keyword>
<dbReference type="GO" id="GO:0051539">
    <property type="term" value="F:4 iron, 4 sulfur cluster binding"/>
    <property type="evidence" value="ECO:0007669"/>
    <property type="project" value="UniProtKB-KW"/>
</dbReference>
<dbReference type="SMART" id="SM00986">
    <property type="entry name" value="UDG"/>
    <property type="match status" value="1"/>
</dbReference>
<dbReference type="InterPro" id="IPR053423">
    <property type="entry name" value="Type-4_UDG"/>
</dbReference>
<keyword evidence="11" id="KW-0234">DNA repair</keyword>
<evidence type="ECO:0000313" key="13">
    <source>
        <dbReference type="EMBL" id="HEM66585.1"/>
    </source>
</evidence>
<dbReference type="InterPro" id="IPR036895">
    <property type="entry name" value="Uracil-DNA_glycosylase-like_sf"/>
</dbReference>
<dbReference type="SMART" id="SM00987">
    <property type="entry name" value="UreE_C"/>
    <property type="match status" value="1"/>
</dbReference>
<comment type="similarity">
    <text evidence="2">Belongs to the uracil-DNA glycosylase (UDG) superfamily. Type 4 (UDGa) family.</text>
</comment>
<evidence type="ECO:0000256" key="11">
    <source>
        <dbReference type="ARBA" id="ARBA00023204"/>
    </source>
</evidence>
<organism evidence="13">
    <name type="scientific">Ignisphaera aggregans</name>
    <dbReference type="NCBI Taxonomy" id="334771"/>
    <lineage>
        <taxon>Archaea</taxon>
        <taxon>Thermoproteota</taxon>
        <taxon>Thermoprotei</taxon>
        <taxon>Desulfurococcales</taxon>
        <taxon>Desulfurococcaceae</taxon>
        <taxon>Ignisphaera</taxon>
    </lineage>
</organism>
<dbReference type="InterPro" id="IPR005273">
    <property type="entry name" value="Ura-DNA_glyco_family4"/>
</dbReference>
<protein>
    <recommendedName>
        <fullName evidence="4">Type-4 uracil-DNA glycosylase</fullName>
        <ecNumber evidence="3">3.2.2.27</ecNumber>
    </recommendedName>
</protein>
<keyword evidence="8" id="KW-0378">Hydrolase</keyword>
<dbReference type="EC" id="3.2.2.27" evidence="3"/>
<dbReference type="InterPro" id="IPR051536">
    <property type="entry name" value="UDG_Type-4/5"/>
</dbReference>
<dbReference type="Pfam" id="PF03167">
    <property type="entry name" value="UDG"/>
    <property type="match status" value="1"/>
</dbReference>
<dbReference type="GO" id="GO:0006281">
    <property type="term" value="P:DNA repair"/>
    <property type="evidence" value="ECO:0007669"/>
    <property type="project" value="UniProtKB-KW"/>
</dbReference>
<dbReference type="PANTHER" id="PTHR33693:SF1">
    <property type="entry name" value="TYPE-4 URACIL-DNA GLYCOSYLASE"/>
    <property type="match status" value="1"/>
</dbReference>
<evidence type="ECO:0000256" key="9">
    <source>
        <dbReference type="ARBA" id="ARBA00023004"/>
    </source>
</evidence>
<dbReference type="PANTHER" id="PTHR33693">
    <property type="entry name" value="TYPE-5 URACIL-DNA GLYCOSYLASE"/>
    <property type="match status" value="1"/>
</dbReference>
<evidence type="ECO:0000256" key="2">
    <source>
        <dbReference type="ARBA" id="ARBA00006521"/>
    </source>
</evidence>